<reference evidence="15" key="1">
    <citation type="submission" date="2015-03" db="EMBL/GenBank/DDBJ databases">
        <title>Draft genome sequence of a novel methanotroph (Sn10-6) isolated from flooded ricefield rhizosphere in India.</title>
        <authorList>
            <person name="Pandit P.S."/>
            <person name="Pore S.D."/>
            <person name="Arora P."/>
            <person name="Kapse N.G."/>
            <person name="Dhakephalkar P.K."/>
            <person name="Rahalkar M.C."/>
        </authorList>
    </citation>
    <scope>NUCLEOTIDE SEQUENCE [LARGE SCALE GENOMIC DNA]</scope>
    <source>
        <strain evidence="15">Sn10-6</strain>
    </source>
</reference>
<protein>
    <recommendedName>
        <fullName evidence="3">histidine kinase</fullName>
        <ecNumber evidence="3">2.7.13.3</ecNumber>
    </recommendedName>
</protein>
<feature type="transmembrane region" description="Helical" evidence="12">
    <location>
        <begin position="13"/>
        <end position="34"/>
    </location>
</feature>
<keyword evidence="6" id="KW-0808">Transferase</keyword>
<comment type="subcellular location">
    <subcellularLocation>
        <location evidence="2">Cell membrane</location>
        <topology evidence="2">Multi-pass membrane protein</topology>
    </subcellularLocation>
</comment>
<dbReference type="Pfam" id="PF17152">
    <property type="entry name" value="CHASE8"/>
    <property type="match status" value="1"/>
</dbReference>
<proteinExistence type="predicted"/>
<organism evidence="14 15">
    <name type="scientific">Methylocucumis oryzae</name>
    <dbReference type="NCBI Taxonomy" id="1632867"/>
    <lineage>
        <taxon>Bacteria</taxon>
        <taxon>Pseudomonadati</taxon>
        <taxon>Pseudomonadota</taxon>
        <taxon>Gammaproteobacteria</taxon>
        <taxon>Methylococcales</taxon>
        <taxon>Methylococcaceae</taxon>
        <taxon>Methylocucumis</taxon>
    </lineage>
</organism>
<feature type="transmembrane region" description="Helical" evidence="12">
    <location>
        <begin position="169"/>
        <end position="191"/>
    </location>
</feature>
<dbReference type="AlphaFoldDB" id="A0A0F3IGT9"/>
<dbReference type="PATRIC" id="fig|1632867.3.peg.1271"/>
<evidence type="ECO:0000256" key="6">
    <source>
        <dbReference type="ARBA" id="ARBA00022679"/>
    </source>
</evidence>
<dbReference type="PANTHER" id="PTHR45528">
    <property type="entry name" value="SENSOR HISTIDINE KINASE CPXA"/>
    <property type="match status" value="1"/>
</dbReference>
<dbReference type="GO" id="GO:0000160">
    <property type="term" value="P:phosphorelay signal transduction system"/>
    <property type="evidence" value="ECO:0007669"/>
    <property type="project" value="UniProtKB-KW"/>
</dbReference>
<dbReference type="PROSITE" id="PS50885">
    <property type="entry name" value="HAMP"/>
    <property type="match status" value="1"/>
</dbReference>
<dbReference type="Gene3D" id="6.10.340.10">
    <property type="match status" value="1"/>
</dbReference>
<dbReference type="PANTHER" id="PTHR45528:SF1">
    <property type="entry name" value="SENSOR HISTIDINE KINASE CPXA"/>
    <property type="match status" value="1"/>
</dbReference>
<keyword evidence="4" id="KW-1003">Cell membrane</keyword>
<dbReference type="Pfam" id="PF02518">
    <property type="entry name" value="HATPase_c"/>
    <property type="match status" value="1"/>
</dbReference>
<keyword evidence="12" id="KW-1133">Transmembrane helix</keyword>
<dbReference type="InterPro" id="IPR003594">
    <property type="entry name" value="HATPase_dom"/>
</dbReference>
<evidence type="ECO:0000256" key="9">
    <source>
        <dbReference type="ARBA" id="ARBA00022840"/>
    </source>
</evidence>
<dbReference type="RefSeq" id="WP_045779757.1">
    <property type="nucleotide sequence ID" value="NZ_LAJX01000146.1"/>
</dbReference>
<evidence type="ECO:0000313" key="15">
    <source>
        <dbReference type="Proteomes" id="UP000033684"/>
    </source>
</evidence>
<gene>
    <name evidence="14" type="ORF">VZ94_14360</name>
</gene>
<dbReference type="Proteomes" id="UP000033684">
    <property type="component" value="Unassembled WGS sequence"/>
</dbReference>
<keyword evidence="12" id="KW-0812">Transmembrane</keyword>
<feature type="domain" description="HAMP" evidence="13">
    <location>
        <begin position="193"/>
        <end position="246"/>
    </location>
</feature>
<evidence type="ECO:0000313" key="14">
    <source>
        <dbReference type="EMBL" id="KJV05976.1"/>
    </source>
</evidence>
<dbReference type="SUPFAM" id="SSF158472">
    <property type="entry name" value="HAMP domain-like"/>
    <property type="match status" value="1"/>
</dbReference>
<dbReference type="GO" id="GO:0005886">
    <property type="term" value="C:plasma membrane"/>
    <property type="evidence" value="ECO:0007669"/>
    <property type="project" value="UniProtKB-SubCell"/>
</dbReference>
<dbReference type="InterPro" id="IPR003660">
    <property type="entry name" value="HAMP_dom"/>
</dbReference>
<dbReference type="Gene3D" id="3.30.565.10">
    <property type="entry name" value="Histidine kinase-like ATPase, C-terminal domain"/>
    <property type="match status" value="1"/>
</dbReference>
<comment type="caution">
    <text evidence="14">The sequence shown here is derived from an EMBL/GenBank/DDBJ whole genome shotgun (WGS) entry which is preliminary data.</text>
</comment>
<keyword evidence="11 12" id="KW-0472">Membrane</keyword>
<evidence type="ECO:0000259" key="13">
    <source>
        <dbReference type="PROSITE" id="PS50885"/>
    </source>
</evidence>
<accession>A0A0F3IGT9</accession>
<evidence type="ECO:0000256" key="4">
    <source>
        <dbReference type="ARBA" id="ARBA00022475"/>
    </source>
</evidence>
<reference evidence="14 15" key="2">
    <citation type="journal article" date="2016" name="Microb. Ecol.">
        <title>Genome Characteristics of a Novel Type I Methanotroph (Sn10-6) Isolated from a Flooded Indian Rice Field.</title>
        <authorList>
            <person name="Rahalkar M.C."/>
            <person name="Pandit P.S."/>
            <person name="Dhakephalkar P.K."/>
            <person name="Pore S."/>
            <person name="Arora P."/>
            <person name="Kapse N."/>
        </authorList>
    </citation>
    <scope>NUCLEOTIDE SEQUENCE [LARGE SCALE GENOMIC DNA]</scope>
    <source>
        <strain evidence="14 15">Sn10-6</strain>
    </source>
</reference>
<dbReference type="CDD" id="cd06225">
    <property type="entry name" value="HAMP"/>
    <property type="match status" value="1"/>
</dbReference>
<keyword evidence="9" id="KW-0067">ATP-binding</keyword>
<keyword evidence="5" id="KW-0597">Phosphoprotein</keyword>
<keyword evidence="10" id="KW-0902">Two-component regulatory system</keyword>
<evidence type="ECO:0000256" key="10">
    <source>
        <dbReference type="ARBA" id="ARBA00023012"/>
    </source>
</evidence>
<keyword evidence="8" id="KW-0418">Kinase</keyword>
<dbReference type="InterPro" id="IPR033417">
    <property type="entry name" value="CHASE8"/>
</dbReference>
<evidence type="ECO:0000256" key="5">
    <source>
        <dbReference type="ARBA" id="ARBA00022553"/>
    </source>
</evidence>
<keyword evidence="15" id="KW-1185">Reference proteome</keyword>
<dbReference type="GO" id="GO:0004673">
    <property type="term" value="F:protein histidine kinase activity"/>
    <property type="evidence" value="ECO:0007669"/>
    <property type="project" value="UniProtKB-EC"/>
</dbReference>
<comment type="catalytic activity">
    <reaction evidence="1">
        <text>ATP + protein L-histidine = ADP + protein N-phospho-L-histidine.</text>
        <dbReference type="EC" id="2.7.13.3"/>
    </reaction>
</comment>
<evidence type="ECO:0000256" key="12">
    <source>
        <dbReference type="SAM" id="Phobius"/>
    </source>
</evidence>
<dbReference type="InterPro" id="IPR036890">
    <property type="entry name" value="HATPase_C_sf"/>
</dbReference>
<evidence type="ECO:0000256" key="2">
    <source>
        <dbReference type="ARBA" id="ARBA00004651"/>
    </source>
</evidence>
<dbReference type="SUPFAM" id="SSF55874">
    <property type="entry name" value="ATPase domain of HSP90 chaperone/DNA topoisomerase II/histidine kinase"/>
    <property type="match status" value="1"/>
</dbReference>
<dbReference type="SMART" id="SM00304">
    <property type="entry name" value="HAMP"/>
    <property type="match status" value="1"/>
</dbReference>
<dbReference type="InterPro" id="IPR050398">
    <property type="entry name" value="HssS/ArlS-like"/>
</dbReference>
<dbReference type="EC" id="2.7.13.3" evidence="3"/>
<dbReference type="OrthoDB" id="6735159at2"/>
<keyword evidence="7" id="KW-0547">Nucleotide-binding</keyword>
<evidence type="ECO:0000256" key="11">
    <source>
        <dbReference type="ARBA" id="ARBA00023136"/>
    </source>
</evidence>
<evidence type="ECO:0000256" key="3">
    <source>
        <dbReference type="ARBA" id="ARBA00012438"/>
    </source>
</evidence>
<evidence type="ECO:0000256" key="1">
    <source>
        <dbReference type="ARBA" id="ARBA00000085"/>
    </source>
</evidence>
<evidence type="ECO:0000256" key="7">
    <source>
        <dbReference type="ARBA" id="ARBA00022741"/>
    </source>
</evidence>
<evidence type="ECO:0000256" key="8">
    <source>
        <dbReference type="ARBA" id="ARBA00022777"/>
    </source>
</evidence>
<dbReference type="EMBL" id="LAJX01000146">
    <property type="protein sequence ID" value="KJV05976.1"/>
    <property type="molecule type" value="Genomic_DNA"/>
</dbReference>
<dbReference type="GO" id="GO:0005524">
    <property type="term" value="F:ATP binding"/>
    <property type="evidence" value="ECO:0007669"/>
    <property type="project" value="UniProtKB-KW"/>
</dbReference>
<sequence length="454" mass="51331">MKGLQQLSIKTKLIAMMMLSASIGIVAMAVAISINEAVSMHQDIEAELSTLAQIIGSRSTGSLTFNDPKTANENLHALAIKKEIIYAAIFQEEGLLFAEYTTPAMPYLIEQHLINQQYTWLTQLLALTKTKPLTGVITVVNDIYFEQQKIGHVVIKADMSLFLAKMTRYLNWVIITLIGCFTLSLVVSSHLHKLISLPILNLQKVTSKVAESDDYSVRITNKSADELGQLINSFNSMLEQIEIRDQKLAKYRKHLEGLIDERTDELTEANNRRIQWLENMARFLKHELKNASIGIKSSLELIQRRSQQPSINVYLERANKSLNYMDVLLASVSHASSLEAMIYKEPLIAVNLGHMVKVQVDEYKSLFPEYCIIDDIACDATILGNSDRLRQLLDNLVNNAFDHCLNDTPITIRLQRQHLSVELSVANQGVSLPKDKEKMFDLFVSLREAGQWKK</sequence>
<name>A0A0F3IGT9_9GAMM</name>
<dbReference type="Pfam" id="PF00672">
    <property type="entry name" value="HAMP"/>
    <property type="match status" value="1"/>
</dbReference>